<dbReference type="SUPFAM" id="SSF47473">
    <property type="entry name" value="EF-hand"/>
    <property type="match status" value="1"/>
</dbReference>
<dbReference type="RefSeq" id="XP_007413756.1">
    <property type="nucleotide sequence ID" value="XM_007413694.1"/>
</dbReference>
<dbReference type="PANTHER" id="PTHR23048:SF0">
    <property type="entry name" value="CALMODULIN LIKE 3"/>
    <property type="match status" value="1"/>
</dbReference>
<feature type="domain" description="EF-hand" evidence="3">
    <location>
        <begin position="44"/>
        <end position="79"/>
    </location>
</feature>
<evidence type="ECO:0000313" key="4">
    <source>
        <dbReference type="EMBL" id="EGG02963.1"/>
    </source>
</evidence>
<name>F4RXG6_MELLP</name>
<evidence type="ECO:0000259" key="3">
    <source>
        <dbReference type="PROSITE" id="PS50222"/>
    </source>
</evidence>
<dbReference type="PRINTS" id="PR00450">
    <property type="entry name" value="RECOVERIN"/>
</dbReference>
<evidence type="ECO:0000313" key="5">
    <source>
        <dbReference type="Proteomes" id="UP000001072"/>
    </source>
</evidence>
<dbReference type="SMART" id="SM00054">
    <property type="entry name" value="EFh"/>
    <property type="match status" value="4"/>
</dbReference>
<dbReference type="Proteomes" id="UP000001072">
    <property type="component" value="Unassembled WGS sequence"/>
</dbReference>
<dbReference type="GO" id="GO:0016460">
    <property type="term" value="C:myosin II complex"/>
    <property type="evidence" value="ECO:0007669"/>
    <property type="project" value="TreeGrafter"/>
</dbReference>
<accession>F4RXG6</accession>
<keyword evidence="2" id="KW-0106">Calcium</keyword>
<dbReference type="AlphaFoldDB" id="F4RXG6"/>
<dbReference type="InterPro" id="IPR050230">
    <property type="entry name" value="CALM/Myosin/TropC-like"/>
</dbReference>
<evidence type="ECO:0000256" key="2">
    <source>
        <dbReference type="ARBA" id="ARBA00022837"/>
    </source>
</evidence>
<feature type="domain" description="EF-hand" evidence="3">
    <location>
        <begin position="117"/>
        <end position="148"/>
    </location>
</feature>
<dbReference type="FunFam" id="1.10.238.10:FF:000527">
    <property type="entry name" value="Calmodulin-3"/>
    <property type="match status" value="1"/>
</dbReference>
<feature type="domain" description="EF-hand" evidence="3">
    <location>
        <begin position="8"/>
        <end position="43"/>
    </location>
</feature>
<dbReference type="Gene3D" id="1.10.238.10">
    <property type="entry name" value="EF-hand"/>
    <property type="match status" value="3"/>
</dbReference>
<dbReference type="OrthoDB" id="26525at2759"/>
<evidence type="ECO:0000256" key="1">
    <source>
        <dbReference type="ARBA" id="ARBA00022737"/>
    </source>
</evidence>
<sequence length="148" mass="16492">MADQLTEEQISEFKEAFSHFDKDGDGTITAKELGTVMRNLGQNPTEAEIIEMINDVDADGDGLIDFPEYLIMMARQMKDPNSEDDIRHAFQVFAQDGNGFISAAELKQVMANLGETLSDQEIEEMMGEADVDGDGSIDYEEFVLRLSK</sequence>
<dbReference type="GO" id="GO:0005509">
    <property type="term" value="F:calcium ion binding"/>
    <property type="evidence" value="ECO:0007669"/>
    <property type="project" value="InterPro"/>
</dbReference>
<keyword evidence="5" id="KW-1185">Reference proteome</keyword>
<feature type="domain" description="EF-hand" evidence="3">
    <location>
        <begin position="81"/>
        <end position="116"/>
    </location>
</feature>
<protein>
    <recommendedName>
        <fullName evidence="3">EF-hand domain-containing protein</fullName>
    </recommendedName>
</protein>
<organism evidence="5">
    <name type="scientific">Melampsora larici-populina (strain 98AG31 / pathotype 3-4-7)</name>
    <name type="common">Poplar leaf rust fungus</name>
    <dbReference type="NCBI Taxonomy" id="747676"/>
    <lineage>
        <taxon>Eukaryota</taxon>
        <taxon>Fungi</taxon>
        <taxon>Dikarya</taxon>
        <taxon>Basidiomycota</taxon>
        <taxon>Pucciniomycotina</taxon>
        <taxon>Pucciniomycetes</taxon>
        <taxon>Pucciniales</taxon>
        <taxon>Melampsoraceae</taxon>
        <taxon>Melampsora</taxon>
    </lineage>
</organism>
<dbReference type="HOGENOM" id="CLU_061288_2_0_1"/>
<reference evidence="5" key="1">
    <citation type="journal article" date="2011" name="Proc. Natl. Acad. Sci. U.S.A.">
        <title>Obligate biotrophy features unraveled by the genomic analysis of rust fungi.</title>
        <authorList>
            <person name="Duplessis S."/>
            <person name="Cuomo C.A."/>
            <person name="Lin Y.-C."/>
            <person name="Aerts A."/>
            <person name="Tisserant E."/>
            <person name="Veneault-Fourrey C."/>
            <person name="Joly D.L."/>
            <person name="Hacquard S."/>
            <person name="Amselem J."/>
            <person name="Cantarel B.L."/>
            <person name="Chiu R."/>
            <person name="Coutinho P.M."/>
            <person name="Feau N."/>
            <person name="Field M."/>
            <person name="Frey P."/>
            <person name="Gelhaye E."/>
            <person name="Goldberg J."/>
            <person name="Grabherr M.G."/>
            <person name="Kodira C.D."/>
            <person name="Kohler A."/>
            <person name="Kuees U."/>
            <person name="Lindquist E.A."/>
            <person name="Lucas S.M."/>
            <person name="Mago R."/>
            <person name="Mauceli E."/>
            <person name="Morin E."/>
            <person name="Murat C."/>
            <person name="Pangilinan J.L."/>
            <person name="Park R."/>
            <person name="Pearson M."/>
            <person name="Quesneville H."/>
            <person name="Rouhier N."/>
            <person name="Sakthikumar S."/>
            <person name="Salamov A.A."/>
            <person name="Schmutz J."/>
            <person name="Selles B."/>
            <person name="Shapiro H."/>
            <person name="Tanguay P."/>
            <person name="Tuskan G.A."/>
            <person name="Henrissat B."/>
            <person name="Van de Peer Y."/>
            <person name="Rouze P."/>
            <person name="Ellis J.G."/>
            <person name="Dodds P.N."/>
            <person name="Schein J.E."/>
            <person name="Zhong S."/>
            <person name="Hamelin R.C."/>
            <person name="Grigoriev I.V."/>
            <person name="Szabo L.J."/>
            <person name="Martin F."/>
        </authorList>
    </citation>
    <scope>NUCLEOTIDE SEQUENCE [LARGE SCALE GENOMIC DNA]</scope>
    <source>
        <strain evidence="5">98AG31 / pathotype 3-4-7</strain>
    </source>
</reference>
<keyword evidence="1" id="KW-0677">Repeat</keyword>
<dbReference type="PANTHER" id="PTHR23048">
    <property type="entry name" value="MYOSIN LIGHT CHAIN 1, 3"/>
    <property type="match status" value="1"/>
</dbReference>
<dbReference type="InterPro" id="IPR002048">
    <property type="entry name" value="EF_hand_dom"/>
</dbReference>
<dbReference type="CDD" id="cd00051">
    <property type="entry name" value="EFh"/>
    <property type="match status" value="2"/>
</dbReference>
<dbReference type="PROSITE" id="PS00018">
    <property type="entry name" value="EF_HAND_1"/>
    <property type="match status" value="3"/>
</dbReference>
<dbReference type="InParanoid" id="F4RXG6"/>
<dbReference type="STRING" id="747676.F4RXG6"/>
<dbReference type="KEGG" id="mlr:MELLADRAFT_109742"/>
<proteinExistence type="predicted"/>
<gene>
    <name evidence="4" type="ORF">MELLADRAFT_109742</name>
</gene>
<dbReference type="eggNOG" id="KOG0027">
    <property type="taxonomic scope" value="Eukaryota"/>
</dbReference>
<dbReference type="FunCoup" id="F4RXG6">
    <property type="interactions" value="138"/>
</dbReference>
<dbReference type="InterPro" id="IPR018247">
    <property type="entry name" value="EF_Hand_1_Ca_BS"/>
</dbReference>
<dbReference type="Pfam" id="PF13499">
    <property type="entry name" value="EF-hand_7"/>
    <property type="match status" value="2"/>
</dbReference>
<dbReference type="GeneID" id="18923854"/>
<dbReference type="InterPro" id="IPR011992">
    <property type="entry name" value="EF-hand-dom_pair"/>
</dbReference>
<dbReference type="PROSITE" id="PS50222">
    <property type="entry name" value="EF_HAND_2"/>
    <property type="match status" value="4"/>
</dbReference>
<dbReference type="EMBL" id="GL883127">
    <property type="protein sequence ID" value="EGG02963.1"/>
    <property type="molecule type" value="Genomic_DNA"/>
</dbReference>
<dbReference type="VEuPathDB" id="FungiDB:MELLADRAFT_109742"/>